<accession>A0A3G6ITC3</accession>
<keyword evidence="3" id="KW-1185">Reference proteome</keyword>
<name>A0A3G6ITC3_9CORY</name>
<organism evidence="2 3">
    <name type="scientific">Corynebacterium pseudopelargi</name>
    <dbReference type="NCBI Taxonomy" id="2080757"/>
    <lineage>
        <taxon>Bacteria</taxon>
        <taxon>Bacillati</taxon>
        <taxon>Actinomycetota</taxon>
        <taxon>Actinomycetes</taxon>
        <taxon>Mycobacteriales</taxon>
        <taxon>Corynebacteriaceae</taxon>
        <taxon>Corynebacterium</taxon>
    </lineage>
</organism>
<protein>
    <submittedName>
        <fullName evidence="2">Uncharacterized protein</fullName>
    </submittedName>
</protein>
<evidence type="ECO:0000313" key="2">
    <source>
        <dbReference type="EMBL" id="AZA08939.1"/>
    </source>
</evidence>
<dbReference type="KEGG" id="cpso:CPPEL_04060"/>
<dbReference type="AlphaFoldDB" id="A0A3G6ITC3"/>
<feature type="region of interest" description="Disordered" evidence="1">
    <location>
        <begin position="24"/>
        <end position="43"/>
    </location>
</feature>
<reference evidence="2 3" key="1">
    <citation type="submission" date="2018-11" db="EMBL/GenBank/DDBJ databases">
        <authorList>
            <person name="Kleinhagauer T."/>
            <person name="Glaeser S.P."/>
            <person name="Spergser J."/>
            <person name="Ruckert C."/>
            <person name="Kaempfer P."/>
            <person name="Busse H.-J."/>
        </authorList>
    </citation>
    <scope>NUCLEOTIDE SEQUENCE [LARGE SCALE GENOMIC DNA]</scope>
    <source>
        <strain evidence="2 3">812CH</strain>
    </source>
</reference>
<sequence length="346" mass="36728">MLGVDRTTPLLASLSKPISKSISKSLSKPLSSNDGGHRHAFKPQRSRRRAFLALALCGALSLAACSDETGDDAKVEEAVGVTVEAPKVEVLDQGAQPARVLRYEDADAQQSVNLAIASGFGQQASDQAQVDSQAPASVETTSLKAQAEAQVNSDEGSRSITLRLHNPRIDDLELGEDVASSDGFQAGWFADASGKISSVNFAAPVDATDRGRGVTEEYMRTLVANQVVFPDEALGVGGRWSVESLVSLGTNMLQTTTYTIRALDDASVDLDATIERRPAEGAIEDGDVQLKVLSSKSTSTAKLHIDLREPLPQTGELSAITRVVYGQDDSPARVLQDFGAAVRYSQ</sequence>
<evidence type="ECO:0000313" key="3">
    <source>
        <dbReference type="Proteomes" id="UP000271426"/>
    </source>
</evidence>
<evidence type="ECO:0000256" key="1">
    <source>
        <dbReference type="SAM" id="MobiDB-lite"/>
    </source>
</evidence>
<dbReference type="Proteomes" id="UP000271426">
    <property type="component" value="Chromosome"/>
</dbReference>
<dbReference type="EMBL" id="CP033898">
    <property type="protein sequence ID" value="AZA08939.1"/>
    <property type="molecule type" value="Genomic_DNA"/>
</dbReference>
<gene>
    <name evidence="2" type="ORF">CPPEL_04060</name>
</gene>
<proteinExistence type="predicted"/>